<accession>A0ABP7AI64</accession>
<evidence type="ECO:0000313" key="2">
    <source>
        <dbReference type="EMBL" id="GAA3633228.1"/>
    </source>
</evidence>
<reference evidence="3" key="1">
    <citation type="journal article" date="2019" name="Int. J. Syst. Evol. Microbiol.">
        <title>The Global Catalogue of Microorganisms (GCM) 10K type strain sequencing project: providing services to taxonomists for standard genome sequencing and annotation.</title>
        <authorList>
            <consortium name="The Broad Institute Genomics Platform"/>
            <consortium name="The Broad Institute Genome Sequencing Center for Infectious Disease"/>
            <person name="Wu L."/>
            <person name="Ma J."/>
        </authorList>
    </citation>
    <scope>NUCLEOTIDE SEQUENCE [LARGE SCALE GENOMIC DNA]</scope>
    <source>
        <strain evidence="3">JCM 16902</strain>
    </source>
</reference>
<name>A0ABP7AI64_9ACTN</name>
<keyword evidence="3" id="KW-1185">Reference proteome</keyword>
<evidence type="ECO:0000256" key="1">
    <source>
        <dbReference type="SAM" id="SignalP"/>
    </source>
</evidence>
<evidence type="ECO:0000313" key="3">
    <source>
        <dbReference type="Proteomes" id="UP001501074"/>
    </source>
</evidence>
<protein>
    <submittedName>
        <fullName evidence="2">Uncharacterized protein</fullName>
    </submittedName>
</protein>
<dbReference type="Proteomes" id="UP001501074">
    <property type="component" value="Unassembled WGS sequence"/>
</dbReference>
<comment type="caution">
    <text evidence="2">The sequence shown here is derived from an EMBL/GenBank/DDBJ whole genome shotgun (WGS) entry which is preliminary data.</text>
</comment>
<dbReference type="EMBL" id="BAAAZO010000011">
    <property type="protein sequence ID" value="GAA3633228.1"/>
    <property type="molecule type" value="Genomic_DNA"/>
</dbReference>
<gene>
    <name evidence="2" type="ORF">GCM10022223_59500</name>
</gene>
<feature type="chain" id="PRO_5045710150" evidence="1">
    <location>
        <begin position="27"/>
        <end position="463"/>
    </location>
</feature>
<organism evidence="2 3">
    <name type="scientific">Kineosporia mesophila</name>
    <dbReference type="NCBI Taxonomy" id="566012"/>
    <lineage>
        <taxon>Bacteria</taxon>
        <taxon>Bacillati</taxon>
        <taxon>Actinomycetota</taxon>
        <taxon>Actinomycetes</taxon>
        <taxon>Kineosporiales</taxon>
        <taxon>Kineosporiaceae</taxon>
        <taxon>Kineosporia</taxon>
    </lineage>
</organism>
<keyword evidence="1" id="KW-0732">Signal</keyword>
<proteinExistence type="predicted"/>
<sequence>MIRRVLVTGSVTLAVMLTSGSGLALAAAQDDTAAAPTLSATSVRPGTSFTVTPPQPCPSAGGEQDVFVTYTDSEGTTYQLDLLTTDENGAWDATTVRLPVTGPDENGAWDSAEVAAGPGTVDVLCLSSAYVMARNVSSFSATAPDRLGQQVIDSDDPGDDEGGVTLTYAPAALTVSGSAARVNLTPGLAGPGDTVTVSPVDVCAAAATTARIQVSPAALSDDDNGDDGDVTGLGAEADPNAIVTTEVDIAGNTWPSTQLPIPDDADLGDYGVTVDCLAADQEISSRYESAPLALGTVTAGTPVCSAKGAAVRLTGTYPDTLVTGGDDELDLPATLRLTGAGPWSVSLASALTDGVVLKQKFTCPAPDYELTVPKTAVSSGGAVRARVCNTGDAAARAVLQVATKGRSFATVERQVLEKGECTWLDGGSVKKGDSARGRVLLDPPGKGSTDQEVAHTFTVRRKG</sequence>
<feature type="signal peptide" evidence="1">
    <location>
        <begin position="1"/>
        <end position="26"/>
    </location>
</feature>
<dbReference type="RefSeq" id="WP_231483838.1">
    <property type="nucleotide sequence ID" value="NZ_BAAAZO010000011.1"/>
</dbReference>